<accession>A0ABW8LUX7</accession>
<evidence type="ECO:0008006" key="3">
    <source>
        <dbReference type="Google" id="ProtNLM"/>
    </source>
</evidence>
<dbReference type="RefSeq" id="WP_404747285.1">
    <property type="nucleotide sequence ID" value="NZ_JBJDQH010000009.1"/>
</dbReference>
<comment type="caution">
    <text evidence="1">The sequence shown here is derived from an EMBL/GenBank/DDBJ whole genome shotgun (WGS) entry which is preliminary data.</text>
</comment>
<name>A0ABW8LUX7_9ACTN</name>
<proteinExistence type="predicted"/>
<keyword evidence="2" id="KW-1185">Reference proteome</keyword>
<protein>
    <recommendedName>
        <fullName evidence="3">Knr4/Smi1-like domain-containing protein</fullName>
    </recommendedName>
</protein>
<organism evidence="1 2">
    <name type="scientific">Streptomyces milbemycinicus</name>
    <dbReference type="NCBI Taxonomy" id="476552"/>
    <lineage>
        <taxon>Bacteria</taxon>
        <taxon>Bacillati</taxon>
        <taxon>Actinomycetota</taxon>
        <taxon>Actinomycetes</taxon>
        <taxon>Kitasatosporales</taxon>
        <taxon>Streptomycetaceae</taxon>
        <taxon>Streptomyces</taxon>
    </lineage>
</organism>
<evidence type="ECO:0000313" key="1">
    <source>
        <dbReference type="EMBL" id="MFK4268480.1"/>
    </source>
</evidence>
<reference evidence="1 2" key="1">
    <citation type="submission" date="2024-11" db="EMBL/GenBank/DDBJ databases">
        <title>The Natural Products Discovery Center: Release of the First 8490 Sequenced Strains for Exploring Actinobacteria Biosynthetic Diversity.</title>
        <authorList>
            <person name="Kalkreuter E."/>
            <person name="Kautsar S.A."/>
            <person name="Yang D."/>
            <person name="Bader C.D."/>
            <person name="Teijaro C.N."/>
            <person name="Fluegel L."/>
            <person name="Davis C.M."/>
            <person name="Simpson J.R."/>
            <person name="Lauterbach L."/>
            <person name="Steele A.D."/>
            <person name="Gui C."/>
            <person name="Meng S."/>
            <person name="Li G."/>
            <person name="Viehrig K."/>
            <person name="Ye F."/>
            <person name="Su P."/>
            <person name="Kiefer A.F."/>
            <person name="Nichols A."/>
            <person name="Cepeda A.J."/>
            <person name="Yan W."/>
            <person name="Fan B."/>
            <person name="Jiang Y."/>
            <person name="Adhikari A."/>
            <person name="Zheng C.-J."/>
            <person name="Schuster L."/>
            <person name="Cowan T.M."/>
            <person name="Smanski M.J."/>
            <person name="Chevrette M.G."/>
            <person name="De Carvalho L.P.S."/>
            <person name="Shen B."/>
        </authorList>
    </citation>
    <scope>NUCLEOTIDE SEQUENCE [LARGE SCALE GENOMIC DNA]</scope>
    <source>
        <strain evidence="1 2">NPDC020863</strain>
    </source>
</reference>
<dbReference type="EMBL" id="JBJDQH010000009">
    <property type="protein sequence ID" value="MFK4268480.1"/>
    <property type="molecule type" value="Genomic_DNA"/>
</dbReference>
<sequence>MTNTYSPIPELNLLAEFEGSVDDLYAAGFSLTPFGRDNSFLKDPELESRLILFAEANASGSLYALWRVDDRTDLATLPVAILGDEGGIHLVARDIREFLQFLASLEEEPCCDWGEPLGFRDGEPVPCRDEYLAWLDRHFGLAPLDDAYDSVEAALMELGKAFTTWIYQLIPDAVYSPCHELNLLREFEESLDADYAAGFGLAMEFGGYGYDEAPGNPELAESLVPFALANNGDALYVLWRIDDRTDMSTLPVAMLSSEGGAHLIARDVREFLQFLASLDGSEESPGREAYIGWLDRHFGLAPVDDPGTVVEAARAELGEQFAAWLAPRVGGA</sequence>
<gene>
    <name evidence="1" type="ORF">ACI2L5_26550</name>
</gene>
<evidence type="ECO:0000313" key="2">
    <source>
        <dbReference type="Proteomes" id="UP001620295"/>
    </source>
</evidence>
<dbReference type="Proteomes" id="UP001620295">
    <property type="component" value="Unassembled WGS sequence"/>
</dbReference>